<evidence type="ECO:0008006" key="4">
    <source>
        <dbReference type="Google" id="ProtNLM"/>
    </source>
</evidence>
<dbReference type="PROSITE" id="PS51257">
    <property type="entry name" value="PROKAR_LIPOPROTEIN"/>
    <property type="match status" value="1"/>
</dbReference>
<dbReference type="Proteomes" id="UP000294071">
    <property type="component" value="Unassembled WGS sequence"/>
</dbReference>
<name>A0A4Q2S312_9ACTN</name>
<evidence type="ECO:0000313" key="2">
    <source>
        <dbReference type="EMBL" id="RYB94784.1"/>
    </source>
</evidence>
<feature type="region of interest" description="Disordered" evidence="1">
    <location>
        <begin position="22"/>
        <end position="52"/>
    </location>
</feature>
<reference evidence="2 3" key="1">
    <citation type="submission" date="2019-01" db="EMBL/GenBank/DDBJ databases">
        <title>Novel species of Nocardioides.</title>
        <authorList>
            <person name="Liu Q."/>
            <person name="Xin Y.-H."/>
        </authorList>
    </citation>
    <scope>NUCLEOTIDE SEQUENCE [LARGE SCALE GENOMIC DNA]</scope>
    <source>
        <strain evidence="2 3">CGMCC 4.6882</strain>
    </source>
</reference>
<dbReference type="OrthoDB" id="3786781at2"/>
<protein>
    <recommendedName>
        <fullName evidence="4">Lipoprotein</fullName>
    </recommendedName>
</protein>
<keyword evidence="3" id="KW-1185">Reference proteome</keyword>
<accession>A0A4Q2S312</accession>
<organism evidence="2 3">
    <name type="scientific">Nocardioides oleivorans</name>
    <dbReference type="NCBI Taxonomy" id="273676"/>
    <lineage>
        <taxon>Bacteria</taxon>
        <taxon>Bacillati</taxon>
        <taxon>Actinomycetota</taxon>
        <taxon>Actinomycetes</taxon>
        <taxon>Propionibacteriales</taxon>
        <taxon>Nocardioidaceae</taxon>
        <taxon>Nocardioides</taxon>
    </lineage>
</organism>
<comment type="caution">
    <text evidence="2">The sequence shown here is derived from an EMBL/GenBank/DDBJ whole genome shotgun (WGS) entry which is preliminary data.</text>
</comment>
<feature type="compositionally biased region" description="Acidic residues" evidence="1">
    <location>
        <begin position="41"/>
        <end position="52"/>
    </location>
</feature>
<proteinExistence type="predicted"/>
<dbReference type="RefSeq" id="WP_129400132.1">
    <property type="nucleotide sequence ID" value="NZ_SDWT01000001.1"/>
</dbReference>
<gene>
    <name evidence="2" type="ORF">EUA93_10750</name>
</gene>
<dbReference type="EMBL" id="SDWT01000001">
    <property type="protein sequence ID" value="RYB94784.1"/>
    <property type="molecule type" value="Genomic_DNA"/>
</dbReference>
<sequence length="171" mass="18560">MHVRRALALAVLAPLLLVGCSDDPEPKPQMPETSTATPTEEPTETETPEVESAEDFIRRWVKAGDEMQVTGDTAEYDAMTPNCKACQGFVESVEQVYAAGGSAQFAGTTVTKIRRYAAKPPTYDVSQDVAETVIKHGDTGKTETYPAGSTRIRVILKTTQSGWLVTYFGIL</sequence>
<dbReference type="AlphaFoldDB" id="A0A4Q2S312"/>
<feature type="compositionally biased region" description="Low complexity" evidence="1">
    <location>
        <begin position="31"/>
        <end position="40"/>
    </location>
</feature>
<evidence type="ECO:0000313" key="3">
    <source>
        <dbReference type="Proteomes" id="UP000294071"/>
    </source>
</evidence>
<evidence type="ECO:0000256" key="1">
    <source>
        <dbReference type="SAM" id="MobiDB-lite"/>
    </source>
</evidence>